<protein>
    <submittedName>
        <fullName evidence="2">Tol-like protein</fullName>
    </submittedName>
</protein>
<evidence type="ECO:0000259" key="1">
    <source>
        <dbReference type="Pfam" id="PF06985"/>
    </source>
</evidence>
<keyword evidence="3" id="KW-1185">Reference proteome</keyword>
<dbReference type="PANTHER" id="PTHR33112">
    <property type="entry name" value="DOMAIN PROTEIN, PUTATIVE-RELATED"/>
    <property type="match status" value="1"/>
</dbReference>
<dbReference type="eggNOG" id="ENOG502RV4C">
    <property type="taxonomic scope" value="Eukaryota"/>
</dbReference>
<dbReference type="Proteomes" id="UP000007796">
    <property type="component" value="Unassembled WGS sequence"/>
</dbReference>
<dbReference type="PANTHER" id="PTHR33112:SF16">
    <property type="entry name" value="HETEROKARYON INCOMPATIBILITY DOMAIN-CONTAINING PROTEIN"/>
    <property type="match status" value="1"/>
</dbReference>
<dbReference type="InParanoid" id="F0XMS4"/>
<dbReference type="InterPro" id="IPR010730">
    <property type="entry name" value="HET"/>
</dbReference>
<evidence type="ECO:0000313" key="2">
    <source>
        <dbReference type="EMBL" id="EFX01376.1"/>
    </source>
</evidence>
<reference evidence="2 3" key="1">
    <citation type="journal article" date="2011" name="Proc. Natl. Acad. Sci. U.S.A.">
        <title>Genome and transcriptome analyses of the mountain pine beetle-fungal symbiont Grosmannia clavigera, a lodgepole pine pathogen.</title>
        <authorList>
            <person name="DiGuistini S."/>
            <person name="Wang Y."/>
            <person name="Liao N.Y."/>
            <person name="Taylor G."/>
            <person name="Tanguay P."/>
            <person name="Feau N."/>
            <person name="Henrissat B."/>
            <person name="Chan S.K."/>
            <person name="Hesse-Orce U."/>
            <person name="Alamouti S.M."/>
            <person name="Tsui C.K.M."/>
            <person name="Docking R.T."/>
            <person name="Levasseur A."/>
            <person name="Haridas S."/>
            <person name="Robertson G."/>
            <person name="Birol I."/>
            <person name="Holt R.A."/>
            <person name="Marra M.A."/>
            <person name="Hamelin R.C."/>
            <person name="Hirst M."/>
            <person name="Jones S.J.M."/>
            <person name="Bohlmann J."/>
            <person name="Breuil C."/>
        </authorList>
    </citation>
    <scope>NUCLEOTIDE SEQUENCE [LARGE SCALE GENOMIC DNA]</scope>
    <source>
        <strain evidence="3">kw1407 / UAMH 11150</strain>
    </source>
</reference>
<dbReference type="Pfam" id="PF06985">
    <property type="entry name" value="HET"/>
    <property type="match status" value="1"/>
</dbReference>
<dbReference type="EMBL" id="GL629794">
    <property type="protein sequence ID" value="EFX01376.1"/>
    <property type="molecule type" value="Genomic_DNA"/>
</dbReference>
<sequence length="703" mass="78113">MVYTESCKQKGSIREIDEGESEDSIQIFDEDGVSMRGPDIPSLSFAEAMEAARIQEAKADSDSVNIIESDEWTPFSPDLTTDEVRRWAEDGCLFCAELISSEGVEESSGNSTMVYWMTNEPYEKMGIMVLFASRQEDGSVSDAWGCFNLLTFPGGVASQVIPRHPINTDPASEQSFKLVRGWLQTCQSSHEGCPKVTSKFMPTRVIEIVGDGEDGMQLRLLETRGLIVQYVALSYCWGGEQELKTTAAVLPRFKESLPAFAKLPATIQDAVRVTHELGLRHLFVDAFCIVQDDGDDMQQQIAQMPAIYSEAVVTVIASRAASVADGFLQKRPSSLPDTDEERYEAAFQLPMRCAGGDLDSVVLLRLAYKGLTTDPIYTRAWTMQEQLLATRIIAYNHNHTRWGCWSAHTPTDGWIQAGGGDDFVQAWEPAVFRAPSLSSGPPVRPDVETVRYGWRRLVMQYTSRSLSFPGDKLPAIAAAAVRVGEALRQDDYVAGLWKSSLIHDLFWKTVQTTRQVRPREFRAPSWSWAAVDGEIDYFARIVDLKSATVEVLDCRVEPAHQMLPYGAVKGGCLVVRGRLRRVVLQLEATDRNFFHATEPDREGLEAMLPVSFDAIEPEFANTAGDSIDVALLELHDESSGEPVSLVLRDLGNDTFCRLGVSFRSAMVRFQIGDSVDDGRELARSHLDWVKGFEKCVPTTITIV</sequence>
<evidence type="ECO:0000313" key="3">
    <source>
        <dbReference type="Proteomes" id="UP000007796"/>
    </source>
</evidence>
<dbReference type="RefSeq" id="XP_014170858.1">
    <property type="nucleotide sequence ID" value="XM_014315383.1"/>
</dbReference>
<dbReference type="GeneID" id="25979738"/>
<dbReference type="HOGENOM" id="CLU_002639_6_2_1"/>
<accession>F0XMS4</accession>
<dbReference type="OrthoDB" id="5125733at2759"/>
<feature type="domain" description="Heterokaryon incompatibility" evidence="1">
    <location>
        <begin position="230"/>
        <end position="385"/>
    </location>
</feature>
<dbReference type="STRING" id="655863.F0XMS4"/>
<name>F0XMS4_GROCL</name>
<proteinExistence type="predicted"/>
<organism evidence="3">
    <name type="scientific">Grosmannia clavigera (strain kw1407 / UAMH 11150)</name>
    <name type="common">Blue stain fungus</name>
    <name type="synonym">Graphiocladiella clavigera</name>
    <dbReference type="NCBI Taxonomy" id="655863"/>
    <lineage>
        <taxon>Eukaryota</taxon>
        <taxon>Fungi</taxon>
        <taxon>Dikarya</taxon>
        <taxon>Ascomycota</taxon>
        <taxon>Pezizomycotina</taxon>
        <taxon>Sordariomycetes</taxon>
        <taxon>Sordariomycetidae</taxon>
        <taxon>Ophiostomatales</taxon>
        <taxon>Ophiostomataceae</taxon>
        <taxon>Leptographium</taxon>
    </lineage>
</organism>
<dbReference type="AlphaFoldDB" id="F0XMS4"/>
<gene>
    <name evidence="2" type="ORF">CMQ_6318</name>
</gene>